<sequence>MQLRQKIHCPNCGSAAERHYIDDSHITRTQCPSCDYLMISCTRSGRVIEAYAPGIAAARR</sequence>
<evidence type="ECO:0008006" key="3">
    <source>
        <dbReference type="Google" id="ProtNLM"/>
    </source>
</evidence>
<keyword evidence="2" id="KW-1185">Reference proteome</keyword>
<dbReference type="Proteomes" id="UP000683511">
    <property type="component" value="Chromosome"/>
</dbReference>
<reference evidence="1" key="1">
    <citation type="submission" date="2017-04" db="EMBL/GenBank/DDBJ databases">
        <title>Genome deletions in a multicellular cyanobacterial endosymbiont for morphological adaptation in marine diatoms.</title>
        <authorList>
            <person name="Wang Y."/>
            <person name="Gao H."/>
            <person name="Li R."/>
            <person name="Xu X."/>
        </authorList>
    </citation>
    <scope>NUCLEOTIDE SEQUENCE</scope>
    <source>
        <strain evidence="1">FACHB 800</strain>
    </source>
</reference>
<accession>A0A975Y3S6</accession>
<dbReference type="KEGG" id="rsin:B6N60_01090"/>
<name>A0A975Y3S6_9NOST</name>
<proteinExistence type="predicted"/>
<evidence type="ECO:0000313" key="1">
    <source>
        <dbReference type="EMBL" id="QXE22407.1"/>
    </source>
</evidence>
<evidence type="ECO:0000313" key="2">
    <source>
        <dbReference type="Proteomes" id="UP000683511"/>
    </source>
</evidence>
<organism evidence="1 2">
    <name type="scientific">Richelia sinica FACHB-800</name>
    <dbReference type="NCBI Taxonomy" id="1357546"/>
    <lineage>
        <taxon>Bacteria</taxon>
        <taxon>Bacillati</taxon>
        <taxon>Cyanobacteriota</taxon>
        <taxon>Cyanophyceae</taxon>
        <taxon>Nostocales</taxon>
        <taxon>Nostocaceae</taxon>
        <taxon>Richelia</taxon>
    </lineage>
</organism>
<protein>
    <recommendedName>
        <fullName evidence="3">Replication restart DNA helicase PriA</fullName>
    </recommendedName>
</protein>
<dbReference type="EMBL" id="CP021056">
    <property type="protein sequence ID" value="QXE22407.1"/>
    <property type="molecule type" value="Genomic_DNA"/>
</dbReference>
<gene>
    <name evidence="1" type="ORF">B6N60_01090</name>
</gene>
<dbReference type="RefSeq" id="WP_190607908.1">
    <property type="nucleotide sequence ID" value="NZ_CP021056.1"/>
</dbReference>
<dbReference type="AlphaFoldDB" id="A0A975Y3S6"/>